<dbReference type="FunFam" id="1.25.40.420:FF:000018">
    <property type="entry name" value="Kelch-like family member 22"/>
    <property type="match status" value="1"/>
</dbReference>
<name>W5MHL9_LEPOC</name>
<evidence type="ECO:0000256" key="1">
    <source>
        <dbReference type="ARBA" id="ARBA00004123"/>
    </source>
</evidence>
<dbReference type="GO" id="GO:0006513">
    <property type="term" value="P:protein monoubiquitination"/>
    <property type="evidence" value="ECO:0000318"/>
    <property type="project" value="GO_Central"/>
</dbReference>
<dbReference type="Gene3D" id="2.120.10.80">
    <property type="entry name" value="Kelch-type beta propeller"/>
    <property type="match status" value="1"/>
</dbReference>
<keyword evidence="21" id="KW-1185">Reference proteome</keyword>
<dbReference type="SMART" id="SM00612">
    <property type="entry name" value="Kelch"/>
    <property type="match status" value="6"/>
</dbReference>
<organism evidence="20 21">
    <name type="scientific">Lepisosteus oculatus</name>
    <name type="common">Spotted gar</name>
    <dbReference type="NCBI Taxonomy" id="7918"/>
    <lineage>
        <taxon>Eukaryota</taxon>
        <taxon>Metazoa</taxon>
        <taxon>Chordata</taxon>
        <taxon>Craniata</taxon>
        <taxon>Vertebrata</taxon>
        <taxon>Euteleostomi</taxon>
        <taxon>Actinopterygii</taxon>
        <taxon>Neopterygii</taxon>
        <taxon>Holostei</taxon>
        <taxon>Semionotiformes</taxon>
        <taxon>Lepisosteidae</taxon>
        <taxon>Lepisosteus</taxon>
    </lineage>
</organism>
<dbReference type="SMART" id="SM00225">
    <property type="entry name" value="BTB"/>
    <property type="match status" value="1"/>
</dbReference>
<dbReference type="AlphaFoldDB" id="W5MHL9"/>
<dbReference type="Gene3D" id="1.25.40.420">
    <property type="match status" value="1"/>
</dbReference>
<dbReference type="InterPro" id="IPR015915">
    <property type="entry name" value="Kelch-typ_b-propeller"/>
</dbReference>
<evidence type="ECO:0000256" key="5">
    <source>
        <dbReference type="ARBA" id="ARBA00004514"/>
    </source>
</evidence>
<dbReference type="PIRSF" id="PIRSF037037">
    <property type="entry name" value="Kelch-like_protein_gigaxonin"/>
    <property type="match status" value="1"/>
</dbReference>
<keyword evidence="10" id="KW-0132">Cell division</keyword>
<keyword evidence="16" id="KW-0539">Nucleus</keyword>
<dbReference type="PANTHER" id="PTHR45632">
    <property type="entry name" value="LD33804P"/>
    <property type="match status" value="1"/>
</dbReference>
<protein>
    <recommendedName>
        <fullName evidence="7">Kelch-like protein 22</fullName>
    </recommendedName>
</protein>
<dbReference type="CTD" id="84861"/>
<keyword evidence="13" id="KW-0833">Ubl conjugation pathway</keyword>
<keyword evidence="8" id="KW-0880">Kelch repeat</keyword>
<dbReference type="PANTHER" id="PTHR45632:SF5">
    <property type="entry name" value="KELCH-LIKE PROTEIN 22"/>
    <property type="match status" value="1"/>
</dbReference>
<evidence type="ECO:0000256" key="17">
    <source>
        <dbReference type="ARBA" id="ARBA00023306"/>
    </source>
</evidence>
<accession>W5MHL9</accession>
<dbReference type="InterPro" id="IPR011705">
    <property type="entry name" value="BACK"/>
</dbReference>
<evidence type="ECO:0000256" key="2">
    <source>
        <dbReference type="ARBA" id="ARBA00004186"/>
    </source>
</evidence>
<dbReference type="GO" id="GO:0005764">
    <property type="term" value="C:lysosome"/>
    <property type="evidence" value="ECO:0007669"/>
    <property type="project" value="UniProtKB-SubCell"/>
</dbReference>
<reference evidence="20" key="2">
    <citation type="submission" date="2025-08" db="UniProtKB">
        <authorList>
            <consortium name="Ensembl"/>
        </authorList>
    </citation>
    <scope>IDENTIFICATION</scope>
</reference>
<keyword evidence="15" id="KW-0458">Lysosome</keyword>
<keyword evidence="12" id="KW-0498">Mitosis</keyword>
<dbReference type="SUPFAM" id="SSF54695">
    <property type="entry name" value="POZ domain"/>
    <property type="match status" value="1"/>
</dbReference>
<dbReference type="Gene3D" id="3.30.710.10">
    <property type="entry name" value="Potassium Channel Kv1.1, Chain A"/>
    <property type="match status" value="1"/>
</dbReference>
<dbReference type="OrthoDB" id="45365at2759"/>
<evidence type="ECO:0000256" key="10">
    <source>
        <dbReference type="ARBA" id="ARBA00022618"/>
    </source>
</evidence>
<dbReference type="InParanoid" id="W5MHL9"/>
<dbReference type="GO" id="GO:0031463">
    <property type="term" value="C:Cul3-RING ubiquitin ligase complex"/>
    <property type="evidence" value="ECO:0000318"/>
    <property type="project" value="GO_Central"/>
</dbReference>
<dbReference type="SMART" id="SM00875">
    <property type="entry name" value="BACK"/>
    <property type="match status" value="1"/>
</dbReference>
<dbReference type="UniPathway" id="UPA00143"/>
<dbReference type="Pfam" id="PF24681">
    <property type="entry name" value="Kelch_KLHDC2_KLHL20_DRC7"/>
    <property type="match status" value="1"/>
</dbReference>
<dbReference type="Pfam" id="PF07707">
    <property type="entry name" value="BACK"/>
    <property type="match status" value="1"/>
</dbReference>
<dbReference type="GO" id="GO:0043161">
    <property type="term" value="P:proteasome-mediated ubiquitin-dependent protein catabolic process"/>
    <property type="evidence" value="ECO:0000318"/>
    <property type="project" value="GO_Central"/>
</dbReference>
<dbReference type="GeneID" id="102690706"/>
<keyword evidence="9" id="KW-0963">Cytoplasm</keyword>
<evidence type="ECO:0000256" key="9">
    <source>
        <dbReference type="ARBA" id="ARBA00022490"/>
    </source>
</evidence>
<evidence type="ECO:0000256" key="6">
    <source>
        <dbReference type="ARBA" id="ARBA00004906"/>
    </source>
</evidence>
<evidence type="ECO:0000256" key="15">
    <source>
        <dbReference type="ARBA" id="ARBA00023228"/>
    </source>
</evidence>
<evidence type="ECO:0000259" key="19">
    <source>
        <dbReference type="PROSITE" id="PS50097"/>
    </source>
</evidence>
<dbReference type="EMBL" id="AHAT01005174">
    <property type="status" value="NOT_ANNOTATED_CDS"/>
    <property type="molecule type" value="Genomic_DNA"/>
</dbReference>
<proteinExistence type="predicted"/>
<dbReference type="InterPro" id="IPR011333">
    <property type="entry name" value="SKP1/BTB/POZ_sf"/>
</dbReference>
<feature type="domain" description="BTB" evidence="19">
    <location>
        <begin position="48"/>
        <end position="115"/>
    </location>
</feature>
<dbReference type="InterPro" id="IPR030575">
    <property type="entry name" value="KLHL22_BACK"/>
</dbReference>
<evidence type="ECO:0000256" key="3">
    <source>
        <dbReference type="ARBA" id="ARBA00004300"/>
    </source>
</evidence>
<evidence type="ECO:0000256" key="11">
    <source>
        <dbReference type="ARBA" id="ARBA00022737"/>
    </source>
</evidence>
<evidence type="ECO:0000313" key="20">
    <source>
        <dbReference type="Ensembl" id="ENSLOCP00000007878.1"/>
    </source>
</evidence>
<dbReference type="GO" id="GO:0072686">
    <property type="term" value="C:mitotic spindle"/>
    <property type="evidence" value="ECO:0000318"/>
    <property type="project" value="GO_Central"/>
</dbReference>
<dbReference type="GeneTree" id="ENSGT00940000159598"/>
<evidence type="ECO:0000256" key="8">
    <source>
        <dbReference type="ARBA" id="ARBA00022441"/>
    </source>
</evidence>
<dbReference type="HOGENOM" id="CLU_004253_14_3_1"/>
<keyword evidence="11" id="KW-0677">Repeat</keyword>
<dbReference type="InterPro" id="IPR017096">
    <property type="entry name" value="BTB-kelch_protein"/>
</dbReference>
<dbReference type="GO" id="GO:1904263">
    <property type="term" value="P:positive regulation of TORC1 signaling"/>
    <property type="evidence" value="ECO:0000318"/>
    <property type="project" value="GO_Central"/>
</dbReference>
<evidence type="ECO:0000313" key="21">
    <source>
        <dbReference type="Proteomes" id="UP000018468"/>
    </source>
</evidence>
<dbReference type="STRING" id="7918.ENSLOCP00000007878"/>
<evidence type="ECO:0000256" key="13">
    <source>
        <dbReference type="ARBA" id="ARBA00022786"/>
    </source>
</evidence>
<reference evidence="21" key="1">
    <citation type="submission" date="2011-12" db="EMBL/GenBank/DDBJ databases">
        <title>The Draft Genome of Lepisosteus oculatus.</title>
        <authorList>
            <consortium name="The Broad Institute Genome Assembly &amp; Analysis Group"/>
            <consortium name="Computational R&amp;D Group"/>
            <consortium name="and Sequencing Platform"/>
            <person name="Di Palma F."/>
            <person name="Alfoldi J."/>
            <person name="Johnson J."/>
            <person name="Berlin A."/>
            <person name="Gnerre S."/>
            <person name="Jaffe D."/>
            <person name="MacCallum I."/>
            <person name="Young S."/>
            <person name="Walker B.J."/>
            <person name="Lander E.S."/>
            <person name="Lindblad-Toh K."/>
        </authorList>
    </citation>
    <scope>NUCLEOTIDE SEQUENCE [LARGE SCALE GENOMIC DNA]</scope>
</reference>
<dbReference type="InterPro" id="IPR000210">
    <property type="entry name" value="BTB/POZ_dom"/>
</dbReference>
<evidence type="ECO:0000256" key="12">
    <source>
        <dbReference type="ARBA" id="ARBA00022776"/>
    </source>
</evidence>
<comment type="subcellular location">
    <subcellularLocation>
        <location evidence="3">Cytoplasm</location>
        <location evidence="3">Cytoskeleton</location>
        <location evidence="3">Microtubule organizing center</location>
        <location evidence="3">Centrosome</location>
    </subcellularLocation>
    <subcellularLocation>
        <location evidence="2">Cytoplasm</location>
        <location evidence="2">Cytoskeleton</location>
        <location evidence="2">Spindle</location>
    </subcellularLocation>
    <subcellularLocation>
        <location evidence="5">Cytoplasm</location>
        <location evidence="5">Cytosol</location>
    </subcellularLocation>
    <subcellularLocation>
        <location evidence="4">Lysosome</location>
    </subcellularLocation>
    <subcellularLocation>
        <location evidence="1">Nucleus</location>
    </subcellularLocation>
</comment>
<feature type="compositionally biased region" description="Polar residues" evidence="18">
    <location>
        <begin position="10"/>
        <end position="23"/>
    </location>
</feature>
<evidence type="ECO:0000256" key="14">
    <source>
        <dbReference type="ARBA" id="ARBA00023212"/>
    </source>
</evidence>
<dbReference type="GO" id="GO:0005813">
    <property type="term" value="C:centrosome"/>
    <property type="evidence" value="ECO:0007669"/>
    <property type="project" value="UniProtKB-SubCell"/>
</dbReference>
<sequence length="631" mass="71159">MAEDGELVQASRTSPSQGQCSRKTYHSSAHSKNLLEGLVALRQGAVLFDVVLLVEGTPLQAHRILLAASCDYFRGMFAGGLREMREKEIQVHGVSCTAMSKLLDFIYTSELELDVDNVQEVLSAACLLQMQDVIGFCCDFLFSWLDKDNILEVYKLADLFGLSQLSAKVDAYILKNIQTFSRTAAYRQLPQEKVFSILSSNDLEVNSENEVYEAALHYHYTPEQVETDQVCLQDPLKMMEAVRFCLMERQILQRLHDRLKRCPLRDTLAAALQYHKQEVWQPVMQSSLTQLRSHFRCIVGFGGMRSSHSETLSNEVKFLNPVAGEWRDLTTTKSARMSNQGIAVLNNFVYLIGGDNNTGGFRAETRCWRYDPCHDSWVSIQPLQQQHADHCVCVVGAYLYAIGGRDYRDELKAVERYDPHSNTWEYVAPLRHEVYAHAGAVLDGKMYIGCGRRGPAYLKETWCYDPGANQWESRADGPLGRAWHGMAAANSRVYVIGGSNDDRGYRRDVLKVACYNPETDNWSTVSPLPSGHGEPGVVVLDSRIYVVGGRSHNKNSRMDYVHVYDPKTDRWEAGPPFEDRISGLATCVLLLPRSVVTETDSCPSEHRGMKNIWEDVLSLEDFEVSDNSSED</sequence>
<evidence type="ECO:0000256" key="4">
    <source>
        <dbReference type="ARBA" id="ARBA00004371"/>
    </source>
</evidence>
<dbReference type="Bgee" id="ENSLOCG00000006522">
    <property type="expression patterns" value="Expressed in muscle tissue and 13 other cell types or tissues"/>
</dbReference>
<dbReference type="OMA" id="ACYKPST"/>
<dbReference type="GO" id="GO:0005634">
    <property type="term" value="C:nucleus"/>
    <property type="evidence" value="ECO:0007669"/>
    <property type="project" value="UniProtKB-SubCell"/>
</dbReference>
<dbReference type="FunCoup" id="W5MHL9">
    <property type="interactions" value="774"/>
</dbReference>
<dbReference type="PROSITE" id="PS50097">
    <property type="entry name" value="BTB"/>
    <property type="match status" value="1"/>
</dbReference>
<dbReference type="KEGG" id="loc:102690706"/>
<dbReference type="eggNOG" id="KOG4441">
    <property type="taxonomic scope" value="Eukaryota"/>
</dbReference>
<dbReference type="SUPFAM" id="SSF117281">
    <property type="entry name" value="Kelch motif"/>
    <property type="match status" value="1"/>
</dbReference>
<dbReference type="GO" id="GO:0005829">
    <property type="term" value="C:cytosol"/>
    <property type="evidence" value="ECO:0000318"/>
    <property type="project" value="GO_Central"/>
</dbReference>
<dbReference type="Pfam" id="PF01344">
    <property type="entry name" value="Kelch_1"/>
    <property type="match status" value="2"/>
</dbReference>
<keyword evidence="17" id="KW-0131">Cell cycle</keyword>
<evidence type="ECO:0000256" key="16">
    <source>
        <dbReference type="ARBA" id="ARBA00023242"/>
    </source>
</evidence>
<dbReference type="GO" id="GO:0051301">
    <property type="term" value="P:cell division"/>
    <property type="evidence" value="ECO:0007669"/>
    <property type="project" value="UniProtKB-KW"/>
</dbReference>
<dbReference type="Proteomes" id="UP000018468">
    <property type="component" value="Linkage group LG20"/>
</dbReference>
<comment type="pathway">
    <text evidence="6">Protein modification; protein ubiquitination.</text>
</comment>
<feature type="region of interest" description="Disordered" evidence="18">
    <location>
        <begin position="1"/>
        <end position="23"/>
    </location>
</feature>
<keyword evidence="14" id="KW-0206">Cytoskeleton</keyword>
<dbReference type="GO" id="GO:0005827">
    <property type="term" value="C:polar microtubule"/>
    <property type="evidence" value="ECO:0000318"/>
    <property type="project" value="GO_Central"/>
</dbReference>
<dbReference type="Pfam" id="PF00651">
    <property type="entry name" value="BTB"/>
    <property type="match status" value="1"/>
</dbReference>
<dbReference type="FunFam" id="3.30.710.10:FF:000083">
    <property type="entry name" value="Kelch-like family member 22"/>
    <property type="match status" value="1"/>
</dbReference>
<dbReference type="InterPro" id="IPR006652">
    <property type="entry name" value="Kelch_1"/>
</dbReference>
<evidence type="ECO:0000256" key="7">
    <source>
        <dbReference type="ARBA" id="ARBA00019858"/>
    </source>
</evidence>
<dbReference type="Ensembl" id="ENSLOCT00000007888.1">
    <property type="protein sequence ID" value="ENSLOCP00000007878.1"/>
    <property type="gene ID" value="ENSLOCG00000006522.1"/>
</dbReference>
<dbReference type="CDD" id="cd18461">
    <property type="entry name" value="BACK_KLHL22"/>
    <property type="match status" value="1"/>
</dbReference>
<evidence type="ECO:0000256" key="18">
    <source>
        <dbReference type="SAM" id="MobiDB-lite"/>
    </source>
</evidence>
<reference evidence="20" key="3">
    <citation type="submission" date="2025-09" db="UniProtKB">
        <authorList>
            <consortium name="Ensembl"/>
        </authorList>
    </citation>
    <scope>IDENTIFICATION</scope>
</reference>